<dbReference type="Proteomes" id="UP001164746">
    <property type="component" value="Chromosome 16"/>
</dbReference>
<dbReference type="Pfam" id="PF00147">
    <property type="entry name" value="Fibrinogen_C"/>
    <property type="match status" value="1"/>
</dbReference>
<dbReference type="PROSITE" id="PS51406">
    <property type="entry name" value="FIBRINOGEN_C_2"/>
    <property type="match status" value="1"/>
</dbReference>
<organism evidence="3 4">
    <name type="scientific">Mya arenaria</name>
    <name type="common">Soft-shell clam</name>
    <dbReference type="NCBI Taxonomy" id="6604"/>
    <lineage>
        <taxon>Eukaryota</taxon>
        <taxon>Metazoa</taxon>
        <taxon>Spiralia</taxon>
        <taxon>Lophotrochozoa</taxon>
        <taxon>Mollusca</taxon>
        <taxon>Bivalvia</taxon>
        <taxon>Autobranchia</taxon>
        <taxon>Heteroconchia</taxon>
        <taxon>Euheterodonta</taxon>
        <taxon>Imparidentia</taxon>
        <taxon>Neoheterodontei</taxon>
        <taxon>Myida</taxon>
        <taxon>Myoidea</taxon>
        <taxon>Myidae</taxon>
        <taxon>Mya</taxon>
    </lineage>
</organism>
<proteinExistence type="predicted"/>
<dbReference type="InterPro" id="IPR050373">
    <property type="entry name" value="Fibrinogen_C-term_domain"/>
</dbReference>
<gene>
    <name evidence="3" type="ORF">MAR_003767</name>
</gene>
<keyword evidence="1" id="KW-1015">Disulfide bond</keyword>
<dbReference type="InterPro" id="IPR014716">
    <property type="entry name" value="Fibrinogen_a/b/g_C_1"/>
</dbReference>
<dbReference type="PANTHER" id="PTHR19143">
    <property type="entry name" value="FIBRINOGEN/TENASCIN/ANGIOPOEITIN"/>
    <property type="match status" value="1"/>
</dbReference>
<name>A0ABY7G9U1_MYAAR</name>
<dbReference type="InterPro" id="IPR036056">
    <property type="entry name" value="Fibrinogen-like_C"/>
</dbReference>
<reference evidence="3" key="1">
    <citation type="submission" date="2022-11" db="EMBL/GenBank/DDBJ databases">
        <title>Centuries of genome instability and evolution in soft-shell clam transmissible cancer (bioRxiv).</title>
        <authorList>
            <person name="Hart S.F.M."/>
            <person name="Yonemitsu M.A."/>
            <person name="Giersch R.M."/>
            <person name="Beal B.F."/>
            <person name="Arriagada G."/>
            <person name="Davis B.W."/>
            <person name="Ostrander E.A."/>
            <person name="Goff S.P."/>
            <person name="Metzger M.J."/>
        </authorList>
    </citation>
    <scope>NUCLEOTIDE SEQUENCE</scope>
    <source>
        <strain evidence="3">MELC-2E11</strain>
        <tissue evidence="3">Siphon/mantle</tissue>
    </source>
</reference>
<dbReference type="EMBL" id="CP111027">
    <property type="protein sequence ID" value="WAR30199.1"/>
    <property type="molecule type" value="Genomic_DNA"/>
</dbReference>
<dbReference type="Gene3D" id="3.90.215.10">
    <property type="entry name" value="Gamma Fibrinogen, chain A, domain 1"/>
    <property type="match status" value="1"/>
</dbReference>
<protein>
    <submittedName>
        <fullName evidence="3">FIBA-like protein</fullName>
    </submittedName>
</protein>
<dbReference type="SUPFAM" id="SSF56496">
    <property type="entry name" value="Fibrinogen C-terminal domain-like"/>
    <property type="match status" value="1"/>
</dbReference>
<evidence type="ECO:0000313" key="4">
    <source>
        <dbReference type="Proteomes" id="UP001164746"/>
    </source>
</evidence>
<dbReference type="SMART" id="SM00186">
    <property type="entry name" value="FBG"/>
    <property type="match status" value="1"/>
</dbReference>
<dbReference type="InterPro" id="IPR020837">
    <property type="entry name" value="Fibrinogen_CS"/>
</dbReference>
<dbReference type="PROSITE" id="PS00514">
    <property type="entry name" value="FIBRINOGEN_C_1"/>
    <property type="match status" value="1"/>
</dbReference>
<sequence length="178" mass="20339">MCSNTVSMAVWIFTRTFTTTRLGLRYLAEQTSRRHNNTLRIDLESANGTRGCPPRRHVTLPRLSGIVLGNIYISLLNGEPSNCTSPISKRPGIVYVNQHGSLYPYHNGMLFSTFDHDHDHWHYSNCAVLEHGAWWYNDCYYANLNGQYDVPGTHNPLGMTYDAFMGTVSLKESKMMFR</sequence>
<evidence type="ECO:0000256" key="1">
    <source>
        <dbReference type="ARBA" id="ARBA00023157"/>
    </source>
</evidence>
<accession>A0ABY7G9U1</accession>
<dbReference type="InterPro" id="IPR002181">
    <property type="entry name" value="Fibrinogen_a/b/g_C_dom"/>
</dbReference>
<feature type="domain" description="Fibrinogen C-terminal" evidence="2">
    <location>
        <begin position="101"/>
        <end position="178"/>
    </location>
</feature>
<keyword evidence="4" id="KW-1185">Reference proteome</keyword>
<evidence type="ECO:0000313" key="3">
    <source>
        <dbReference type="EMBL" id="WAR30199.1"/>
    </source>
</evidence>
<evidence type="ECO:0000259" key="2">
    <source>
        <dbReference type="PROSITE" id="PS51406"/>
    </source>
</evidence>